<comment type="caution">
    <text evidence="12">The sequence shown here is derived from an EMBL/GenBank/DDBJ whole genome shotgun (WGS) entry which is preliminary data.</text>
</comment>
<evidence type="ECO:0000256" key="7">
    <source>
        <dbReference type="ARBA" id="ARBA00046341"/>
    </source>
</evidence>
<dbReference type="InterPro" id="IPR044046">
    <property type="entry name" value="E3_ligase_UBR-like_C"/>
</dbReference>
<comment type="catalytic activity">
    <reaction evidence="1 9">
        <text>S-ubiquitinyl-[E2 ubiquitin-conjugating enzyme]-L-cysteine + [acceptor protein]-L-lysine = [E2 ubiquitin-conjugating enzyme]-L-cysteine + N(6)-ubiquitinyl-[acceptor protein]-L-lysine.</text>
        <dbReference type="EC" id="2.3.2.27"/>
    </reaction>
</comment>
<keyword evidence="3 9" id="KW-0479">Metal-binding</keyword>
<dbReference type="InterPro" id="IPR039164">
    <property type="entry name" value="UBR1-like"/>
</dbReference>
<evidence type="ECO:0000256" key="3">
    <source>
        <dbReference type="ARBA" id="ARBA00022723"/>
    </source>
</evidence>
<accession>A0ABR2HFN6</accession>
<feature type="region of interest" description="Disordered" evidence="10">
    <location>
        <begin position="1048"/>
        <end position="1073"/>
    </location>
</feature>
<dbReference type="SMART" id="SM00396">
    <property type="entry name" value="ZnF_UBR1"/>
    <property type="match status" value="1"/>
</dbReference>
<evidence type="ECO:0000256" key="2">
    <source>
        <dbReference type="ARBA" id="ARBA00022679"/>
    </source>
</evidence>
<dbReference type="PROSITE" id="PS51157">
    <property type="entry name" value="ZF_UBR"/>
    <property type="match status" value="1"/>
</dbReference>
<organism evidence="12 13">
    <name type="scientific">Tritrichomonas musculus</name>
    <dbReference type="NCBI Taxonomy" id="1915356"/>
    <lineage>
        <taxon>Eukaryota</taxon>
        <taxon>Metamonada</taxon>
        <taxon>Parabasalia</taxon>
        <taxon>Tritrichomonadida</taxon>
        <taxon>Tritrichomonadidae</taxon>
        <taxon>Tritrichomonas</taxon>
    </lineage>
</organism>
<feature type="compositionally biased region" description="Acidic residues" evidence="10">
    <location>
        <begin position="1048"/>
        <end position="1059"/>
    </location>
</feature>
<dbReference type="Gene3D" id="2.10.110.30">
    <property type="match status" value="1"/>
</dbReference>
<keyword evidence="6 9" id="KW-0862">Zinc</keyword>
<dbReference type="PANTHER" id="PTHR21497">
    <property type="entry name" value="UBIQUITIN LIGASE E3 ALPHA-RELATED"/>
    <property type="match status" value="1"/>
</dbReference>
<sequence length="1556" mass="181659">MDLNYKKLEDLFLSDPSKAIEECQKIICLVTNFDSYKDFFTYHLENAHMSTCQNEWTNPQLCIYCRDCAAVHPACICLPCFLNGNHNGHNYVILADTPGNCDCGDLSHWKITGTCTKHRQFEEEKDNPENYIDEKLRTTLTDYIFKAAFMSLKQHSINNPKNATIIFQFISSYLKFGDGFRRLVSRSLTEKINFKELMINIPDYGPQFNESLQQLCGFLVNDQLFIRNFSIISYSILSDRILEETIKHIGRETVVSYQIWDDFWFHSFSKEVIRYSIEKNGWDWVTFTVKIISFFKEIFKFVGDEDFNEFPSLFLQIFPYLRVAPKVQPNGETQLFFDTLVSQVLSTGSKGSKKNDTTIITSFNDFLQDNHFFPIYPFLISFYDIFESFKNKPNLRIEKLIDEMDKELDISPIFMVGESPVEKEQGKQNENDKLISRFLDFKNHDEIKRESYRSFHNGSSFFLHHTLYYSFVSLFKVDNITRIKIARLLSLEKYQNLRVRLSIVTLKTILSFICNRQNLTSSMNHGVTTLYNIFNNPDMATKFITKFYPVFQLLIGLQSNSPNDEFSMKEFFAFEMARELGIFDDFSSKEYQNENANEKQKQMTFTFLYLSLLLVTERTLFNYSGCNFIEEQLVFALKRGVHSIDKLNKLYDNEALKEWAHLWSFNDVLMSIATTTTTSKKSDNDSDSQQSSESQRQETSFYLKEGIQWKTISAINLINDQMTVMNNAISKESDKLLDIPDFQQEETYFFHPVRNAKDDILNSSSDEENEDNNDEDDRNNEDSSGLKIRLKKFLMTPTVFSVIYHSLRSNEKPVISDLNDHLSMNILILVSKFIKEEEEETNLNSVSNFDDSLEIQYASLFELITKLKKNVFKYHCDDSGNAFIEDTLNQATFVSLLKVKINKKSFIDILLEKGKIGRYTLDQISSYIHLDILDKGQIHNECDIKEKNRQRANKLKADIMNHYKNAISDFIQQKGSDSIEDSTNYNVDREVCSICSTYKEKEVFCYPLYMYITKFPFIVDKPPMFQMEEPGVPIEEDNAKSGIEYDYYEDEDEDEEEEESKTVSIEGLEPTNPDFAEQKQQTIQLLLNAINPQSKDENKATQEEKKEFKRCTAGANFIVQFSMCKHPVHMNCCPDKFKQFNCPIDRSIKNSLLPCIDSIPISAIFKKLTSLIELNLGEENDLLTNIVDSIFVFVDKFTCIFDLHGNRQIDVFVEFVKSISGLITTYEIRLRNLPDCLDSEKNKLLARNLFKTVWIAYRLRGRNKMILTENSNIDCETRMTVFQRFIKRLIEMDEIEWNINEKGKEEIVKKIVSSLIIDDPNEKVDMKRKEKEKVLFLRRVCLAEYFLLNIQVSPSDNQDIIDWDEVLSCTNLSQRYGVKIDQNDEEIEFKPFTFINLPKEFLRFGASPFNFPVELTQTLSIFSLIDYNFLISHYDDYLGEIVIEDADDEVKKNQRNLVKCLTPYFGSFLKSQYGNRNYPSVVLCIGKYASRVFLVNQSHFSFIDAFYVDKYGCMDIGYKRSQPLFLNEQRYEKCIDMVLSGDFSYILNDLSVLNDF</sequence>
<gene>
    <name evidence="12" type="ORF">M9Y10_021344</name>
</gene>
<evidence type="ECO:0000256" key="5">
    <source>
        <dbReference type="ARBA" id="ARBA00022786"/>
    </source>
</evidence>
<comment type="similarity">
    <text evidence="7 9">Belongs to the E3 ubiquitin-protein ligase UBR1-like family.</text>
</comment>
<feature type="compositionally biased region" description="Low complexity" evidence="10">
    <location>
        <begin position="687"/>
        <end position="697"/>
    </location>
</feature>
<dbReference type="PANTHER" id="PTHR21497:SF24">
    <property type="entry name" value="E3 UBIQUITIN-PROTEIN LIGASE UBR1"/>
    <property type="match status" value="1"/>
</dbReference>
<dbReference type="EMBL" id="JAPFFF010000031">
    <property type="protein sequence ID" value="KAK8845162.1"/>
    <property type="molecule type" value="Genomic_DNA"/>
</dbReference>
<dbReference type="Pfam" id="PF18995">
    <property type="entry name" value="PRT6_C"/>
    <property type="match status" value="1"/>
</dbReference>
<dbReference type="CDD" id="cd19670">
    <property type="entry name" value="UBR-box_UBR1_2_3"/>
    <property type="match status" value="1"/>
</dbReference>
<feature type="zinc finger region" description="UBR-type" evidence="8">
    <location>
        <begin position="50"/>
        <end position="120"/>
    </location>
</feature>
<feature type="compositionally biased region" description="Acidic residues" evidence="10">
    <location>
        <begin position="765"/>
        <end position="779"/>
    </location>
</feature>
<evidence type="ECO:0000259" key="11">
    <source>
        <dbReference type="PROSITE" id="PS51157"/>
    </source>
</evidence>
<evidence type="ECO:0000256" key="4">
    <source>
        <dbReference type="ARBA" id="ARBA00022771"/>
    </source>
</evidence>
<keyword evidence="2 9" id="KW-0808">Transferase</keyword>
<feature type="domain" description="UBR-type" evidence="11">
    <location>
        <begin position="50"/>
        <end position="120"/>
    </location>
</feature>
<dbReference type="Pfam" id="PF02207">
    <property type="entry name" value="zf-UBR"/>
    <property type="match status" value="1"/>
</dbReference>
<comment type="function">
    <text evidence="9">Ubiquitin ligase protein which is a component of the N-end rule pathway. Recognizes and binds to proteins bearing specific N-terminal residues that are destabilizing according to the N-end rule, leading to their ubiquitination and subsequent degradation.</text>
</comment>
<feature type="region of interest" description="Disordered" evidence="10">
    <location>
        <begin position="760"/>
        <end position="783"/>
    </location>
</feature>
<evidence type="ECO:0000256" key="10">
    <source>
        <dbReference type="SAM" id="MobiDB-lite"/>
    </source>
</evidence>
<dbReference type="InterPro" id="IPR003126">
    <property type="entry name" value="Znf_UBR"/>
</dbReference>
<evidence type="ECO:0000256" key="9">
    <source>
        <dbReference type="RuleBase" id="RU366018"/>
    </source>
</evidence>
<proteinExistence type="inferred from homology"/>
<comment type="pathway">
    <text evidence="9">Protein modification; protein ubiquitination.</text>
</comment>
<evidence type="ECO:0000313" key="13">
    <source>
        <dbReference type="Proteomes" id="UP001470230"/>
    </source>
</evidence>
<evidence type="ECO:0000256" key="1">
    <source>
        <dbReference type="ARBA" id="ARBA00000900"/>
    </source>
</evidence>
<dbReference type="EC" id="2.3.2.27" evidence="9"/>
<evidence type="ECO:0000313" key="12">
    <source>
        <dbReference type="EMBL" id="KAK8845162.1"/>
    </source>
</evidence>
<keyword evidence="13" id="KW-1185">Reference proteome</keyword>
<evidence type="ECO:0000256" key="6">
    <source>
        <dbReference type="ARBA" id="ARBA00022833"/>
    </source>
</evidence>
<name>A0ABR2HFN6_9EUKA</name>
<feature type="region of interest" description="Disordered" evidence="10">
    <location>
        <begin position="677"/>
        <end position="697"/>
    </location>
</feature>
<keyword evidence="4 9" id="KW-0863">Zinc-finger</keyword>
<keyword evidence="5 9" id="KW-0833">Ubl conjugation pathway</keyword>
<reference evidence="12 13" key="1">
    <citation type="submission" date="2024-04" db="EMBL/GenBank/DDBJ databases">
        <title>Tritrichomonas musculus Genome.</title>
        <authorList>
            <person name="Alves-Ferreira E."/>
            <person name="Grigg M."/>
            <person name="Lorenzi H."/>
            <person name="Galac M."/>
        </authorList>
    </citation>
    <scope>NUCLEOTIDE SEQUENCE [LARGE SCALE GENOMIC DNA]</scope>
    <source>
        <strain evidence="12 13">EAF2021</strain>
    </source>
</reference>
<dbReference type="Proteomes" id="UP001470230">
    <property type="component" value="Unassembled WGS sequence"/>
</dbReference>
<protein>
    <recommendedName>
        <fullName evidence="9">E3 ubiquitin-protein ligase</fullName>
        <ecNumber evidence="9">2.3.2.27</ecNumber>
    </recommendedName>
</protein>
<evidence type="ECO:0000256" key="8">
    <source>
        <dbReference type="PROSITE-ProRule" id="PRU00508"/>
    </source>
</evidence>